<dbReference type="InterPro" id="IPR003797">
    <property type="entry name" value="DegV"/>
</dbReference>
<dbReference type="Gene3D" id="3.40.50.10170">
    <property type="match status" value="1"/>
</dbReference>
<sequence length="280" mass="30481">MKVALVTDSTADLPEPLRTRLGIRMVPLYVHLGSGVYRDWTEITPTEIFEKVRRGVAFPTTSQPSPKDFEEVYRQALAEADHVLSIHISSKLSGTLQSAELAAQAFPGRVSLFDSQAASLGIGMMVLRAHELLQEGKALEEVLAELNRIRQDHFVRFSVATLEFLRRGGRIGGAQALLGTLLNIKPVLTLKAGRVEAAGRARGEKGARELILKDFLAWGKGRGRIRAFFLYSGDSQAVEELKGMVLASSLPVEEGLTSELGSVIASHTGPGTYGFYAYSL</sequence>
<evidence type="ECO:0000313" key="3">
    <source>
        <dbReference type="Proteomes" id="UP000030364"/>
    </source>
</evidence>
<dbReference type="EMBL" id="JPSL02000033">
    <property type="protein sequence ID" value="KGQ20874.2"/>
    <property type="molecule type" value="Genomic_DNA"/>
</dbReference>
<dbReference type="SUPFAM" id="SSF82549">
    <property type="entry name" value="DAK1/DegV-like"/>
    <property type="match status" value="1"/>
</dbReference>
<protein>
    <submittedName>
        <fullName evidence="2">DegV domain-containing protein</fullName>
    </submittedName>
</protein>
<keyword evidence="3" id="KW-1185">Reference proteome</keyword>
<evidence type="ECO:0000256" key="1">
    <source>
        <dbReference type="ARBA" id="ARBA00023121"/>
    </source>
</evidence>
<dbReference type="NCBIfam" id="TIGR00762">
    <property type="entry name" value="DegV"/>
    <property type="match status" value="1"/>
</dbReference>
<dbReference type="InterPro" id="IPR050270">
    <property type="entry name" value="DegV_domain_contain"/>
</dbReference>
<evidence type="ECO:0000313" key="2">
    <source>
        <dbReference type="EMBL" id="KGQ20874.2"/>
    </source>
</evidence>
<dbReference type="AlphaFoldDB" id="A0A0A2X6J4"/>
<dbReference type="PROSITE" id="PS51482">
    <property type="entry name" value="DEGV"/>
    <property type="match status" value="1"/>
</dbReference>
<dbReference type="OrthoDB" id="9780660at2"/>
<dbReference type="RefSeq" id="WP_038067738.1">
    <property type="nucleotide sequence ID" value="NZ_JPSL02000033.1"/>
</dbReference>
<reference evidence="2 3" key="1">
    <citation type="journal article" date="2015" name="Genome Announc.">
        <title>Draft Genome Sequence of the Thermophile Thermus filiformis ATCC 43280, Producer of Carotenoid-(Di)glucoside-Branched Fatty Acid (Di)esters and Source of Hyperthermostable Enzymes of Biotechnological Interest.</title>
        <authorList>
            <person name="Mandelli F."/>
            <person name="Oliveira Ramires B."/>
            <person name="Couger M.B."/>
            <person name="Paixao D.A."/>
            <person name="Camilo C.M."/>
            <person name="Polikarpov I."/>
            <person name="Prade R."/>
            <person name="Riano-Pachon D.M."/>
            <person name="Squina F.M."/>
        </authorList>
    </citation>
    <scope>NUCLEOTIDE SEQUENCE [LARGE SCALE GENOMIC DNA]</scope>
    <source>
        <strain evidence="2 3">ATCC 43280</strain>
    </source>
</reference>
<dbReference type="GO" id="GO:0008289">
    <property type="term" value="F:lipid binding"/>
    <property type="evidence" value="ECO:0007669"/>
    <property type="project" value="UniProtKB-KW"/>
</dbReference>
<organism evidence="2 3">
    <name type="scientific">Thermus filiformis</name>
    <dbReference type="NCBI Taxonomy" id="276"/>
    <lineage>
        <taxon>Bacteria</taxon>
        <taxon>Thermotogati</taxon>
        <taxon>Deinococcota</taxon>
        <taxon>Deinococci</taxon>
        <taxon>Thermales</taxon>
        <taxon>Thermaceae</taxon>
        <taxon>Thermus</taxon>
    </lineage>
</organism>
<gene>
    <name evidence="2" type="ORF">THFILI_00780</name>
</gene>
<dbReference type="Pfam" id="PF02645">
    <property type="entry name" value="DegV"/>
    <property type="match status" value="1"/>
</dbReference>
<dbReference type="Proteomes" id="UP000030364">
    <property type="component" value="Unassembled WGS sequence"/>
</dbReference>
<name>A0A0A2X6J4_THEFI</name>
<accession>A0A0A2X6J4</accession>
<dbReference type="STRING" id="276.THFILI_00780"/>
<keyword evidence="1" id="KW-0446">Lipid-binding</keyword>
<dbReference type="InterPro" id="IPR043168">
    <property type="entry name" value="DegV_C"/>
</dbReference>
<comment type="caution">
    <text evidence="2">The sequence shown here is derived from an EMBL/GenBank/DDBJ whole genome shotgun (WGS) entry which is preliminary data.</text>
</comment>
<proteinExistence type="predicted"/>
<dbReference type="Gene3D" id="3.30.1180.10">
    <property type="match status" value="1"/>
</dbReference>
<dbReference type="PANTHER" id="PTHR33434:SF2">
    <property type="entry name" value="FATTY ACID-BINDING PROTEIN TM_1468"/>
    <property type="match status" value="1"/>
</dbReference>
<dbReference type="PANTHER" id="PTHR33434">
    <property type="entry name" value="DEGV DOMAIN-CONTAINING PROTEIN DR_1986-RELATED"/>
    <property type="match status" value="1"/>
</dbReference>